<feature type="domain" description="GST C-terminal" evidence="2">
    <location>
        <begin position="81"/>
        <end position="199"/>
    </location>
</feature>
<keyword evidence="3" id="KW-0808">Transferase</keyword>
<gene>
    <name evidence="3" type="ORF">GJ746_11540</name>
</gene>
<dbReference type="PANTHER" id="PTHR44051">
    <property type="entry name" value="GLUTATHIONE S-TRANSFERASE-RELATED"/>
    <property type="match status" value="1"/>
</dbReference>
<dbReference type="SFLD" id="SFLDG01150">
    <property type="entry name" value="Main.1:_Beta-like"/>
    <property type="match status" value="1"/>
</dbReference>
<dbReference type="InterPro" id="IPR036282">
    <property type="entry name" value="Glutathione-S-Trfase_C_sf"/>
</dbReference>
<dbReference type="Gene3D" id="1.20.1050.10">
    <property type="match status" value="1"/>
</dbReference>
<accession>A0A6B8MUJ2</accession>
<evidence type="ECO:0000259" key="1">
    <source>
        <dbReference type="PROSITE" id="PS50404"/>
    </source>
</evidence>
<dbReference type="InterPro" id="IPR036249">
    <property type="entry name" value="Thioredoxin-like_sf"/>
</dbReference>
<dbReference type="GO" id="GO:0016740">
    <property type="term" value="F:transferase activity"/>
    <property type="evidence" value="ECO:0007669"/>
    <property type="project" value="UniProtKB-KW"/>
</dbReference>
<evidence type="ECO:0000313" key="3">
    <source>
        <dbReference type="EMBL" id="QGN37894.1"/>
    </source>
</evidence>
<dbReference type="PROSITE" id="PS50404">
    <property type="entry name" value="GST_NTER"/>
    <property type="match status" value="1"/>
</dbReference>
<dbReference type="InterPro" id="IPR004045">
    <property type="entry name" value="Glutathione_S-Trfase_N"/>
</dbReference>
<dbReference type="InterPro" id="IPR040079">
    <property type="entry name" value="Glutathione_S-Trfase"/>
</dbReference>
<dbReference type="RefSeq" id="WP_154680316.1">
    <property type="nucleotide sequence ID" value="NZ_CP046115.1"/>
</dbReference>
<dbReference type="OrthoDB" id="9810080at2"/>
<reference evidence="3 4" key="1">
    <citation type="submission" date="2019-11" db="EMBL/GenBank/DDBJ databases">
        <title>Isolation and Application of One Kind of P-Hydroxybenzoic Acid Degrading Bacterium in Mitigating Cropping Obstacle of Cucumber.</title>
        <authorList>
            <person name="Wu F."/>
            <person name="An Y."/>
        </authorList>
    </citation>
    <scope>NUCLEOTIDE SEQUENCE [LARGE SCALE GENOMIC DNA]</scope>
    <source>
        <strain evidence="3 4">P620</strain>
    </source>
</reference>
<feature type="domain" description="GST N-terminal" evidence="1">
    <location>
        <begin position="1"/>
        <end position="76"/>
    </location>
</feature>
<dbReference type="Proteomes" id="UP000427108">
    <property type="component" value="Chromosome"/>
</dbReference>
<dbReference type="EMBL" id="CP046115">
    <property type="protein sequence ID" value="QGN37894.1"/>
    <property type="molecule type" value="Genomic_DNA"/>
</dbReference>
<dbReference type="SFLD" id="SFLDG00358">
    <property type="entry name" value="Main_(cytGST)"/>
    <property type="match status" value="1"/>
</dbReference>
<dbReference type="InterPro" id="IPR010987">
    <property type="entry name" value="Glutathione-S-Trfase_C-like"/>
</dbReference>
<dbReference type="SUPFAM" id="SSF52833">
    <property type="entry name" value="Thioredoxin-like"/>
    <property type="match status" value="1"/>
</dbReference>
<protein>
    <submittedName>
        <fullName evidence="3">Glutathione S-transferase family protein</fullName>
    </submittedName>
</protein>
<evidence type="ECO:0000259" key="2">
    <source>
        <dbReference type="PROSITE" id="PS50405"/>
    </source>
</evidence>
<organism evidence="3 4">
    <name type="scientific">Klebsiella oxytoca</name>
    <dbReference type="NCBI Taxonomy" id="571"/>
    <lineage>
        <taxon>Bacteria</taxon>
        <taxon>Pseudomonadati</taxon>
        <taxon>Pseudomonadota</taxon>
        <taxon>Gammaproteobacteria</taxon>
        <taxon>Enterobacterales</taxon>
        <taxon>Enterobacteriaceae</taxon>
        <taxon>Klebsiella/Raoultella group</taxon>
        <taxon>Klebsiella</taxon>
    </lineage>
</organism>
<evidence type="ECO:0000313" key="4">
    <source>
        <dbReference type="Proteomes" id="UP000427108"/>
    </source>
</evidence>
<dbReference type="SFLD" id="SFLDS00019">
    <property type="entry name" value="Glutathione_Transferase_(cytos"/>
    <property type="match status" value="1"/>
</dbReference>
<dbReference type="PANTHER" id="PTHR44051:SF8">
    <property type="entry name" value="GLUTATHIONE S-TRANSFERASE GSTA"/>
    <property type="match status" value="1"/>
</dbReference>
<dbReference type="Pfam" id="PF13417">
    <property type="entry name" value="GST_N_3"/>
    <property type="match status" value="1"/>
</dbReference>
<dbReference type="Gene3D" id="3.40.30.10">
    <property type="entry name" value="Glutaredoxin"/>
    <property type="match status" value="1"/>
</dbReference>
<dbReference type="PROSITE" id="PS50405">
    <property type="entry name" value="GST_CTER"/>
    <property type="match status" value="1"/>
</dbReference>
<sequence length="199" mass="22589">MKIYTYPKSRSLRAVWAFEELGAAYEAIKVDLLSPAPGVKSPHPFGKVPFLIDGEIAISETLAICIYLCEKYPGTSLYPENPQQKASVNSWISFALTDLEAPIWNLLKHIVFTPVNQRSEELMSHFRRDANKALCQMPFNPAHPWIAGNDFTLADIFVSHTLLWAKICGLEINDNLNSYMHRAMTRPAFLRAQEINNHE</sequence>
<dbReference type="AlphaFoldDB" id="A0A6B8MUJ2"/>
<dbReference type="CDD" id="cd03046">
    <property type="entry name" value="GST_N_GTT1_like"/>
    <property type="match status" value="1"/>
</dbReference>
<name>A0A6B8MUJ2_KLEOX</name>
<dbReference type="SUPFAM" id="SSF47616">
    <property type="entry name" value="GST C-terminal domain-like"/>
    <property type="match status" value="1"/>
</dbReference>
<proteinExistence type="predicted"/>